<name>A0A844YY23_9SPHN</name>
<reference evidence="3 4" key="1">
    <citation type="submission" date="2019-12" db="EMBL/GenBank/DDBJ databases">
        <title>Genomic-based taxomic classification of the family Erythrobacteraceae.</title>
        <authorList>
            <person name="Xu L."/>
        </authorList>
    </citation>
    <scope>NUCLEOTIDE SEQUENCE [LARGE SCALE GENOMIC DNA]</scope>
    <source>
        <strain evidence="3 4">M0322</strain>
    </source>
</reference>
<dbReference type="InterPro" id="IPR018490">
    <property type="entry name" value="cNMP-bd_dom_sf"/>
</dbReference>
<dbReference type="RefSeq" id="WP_160772396.1">
    <property type="nucleotide sequence ID" value="NZ_WTYV01000005.1"/>
</dbReference>
<dbReference type="InterPro" id="IPR014710">
    <property type="entry name" value="RmlC-like_jellyroll"/>
</dbReference>
<dbReference type="CDD" id="cd00038">
    <property type="entry name" value="CAP_ED"/>
    <property type="match status" value="1"/>
</dbReference>
<dbReference type="OrthoDB" id="7946922at2"/>
<accession>A0A844YY23</accession>
<keyword evidence="1" id="KW-0472">Membrane</keyword>
<dbReference type="PROSITE" id="PS50042">
    <property type="entry name" value="CNMP_BINDING_3"/>
    <property type="match status" value="1"/>
</dbReference>
<feature type="domain" description="Cyclic nucleotide-binding" evidence="2">
    <location>
        <begin position="91"/>
        <end position="206"/>
    </location>
</feature>
<dbReference type="AlphaFoldDB" id="A0A844YY23"/>
<evidence type="ECO:0000313" key="4">
    <source>
        <dbReference type="Proteomes" id="UP000466966"/>
    </source>
</evidence>
<dbReference type="Pfam" id="PF00027">
    <property type="entry name" value="cNMP_binding"/>
    <property type="match status" value="1"/>
</dbReference>
<dbReference type="SMART" id="SM00100">
    <property type="entry name" value="cNMP"/>
    <property type="match status" value="1"/>
</dbReference>
<keyword evidence="1" id="KW-0812">Transmembrane</keyword>
<dbReference type="SUPFAM" id="SSF51206">
    <property type="entry name" value="cAMP-binding domain-like"/>
    <property type="match status" value="1"/>
</dbReference>
<comment type="caution">
    <text evidence="3">The sequence shown here is derived from an EMBL/GenBank/DDBJ whole genome shotgun (WGS) entry which is preliminary data.</text>
</comment>
<dbReference type="Proteomes" id="UP000466966">
    <property type="component" value="Unassembled WGS sequence"/>
</dbReference>
<protein>
    <submittedName>
        <fullName evidence="3">Cyclic nucleotide-binding domain-containing protein</fullName>
    </submittedName>
</protein>
<gene>
    <name evidence="3" type="ORF">GRI99_12555</name>
</gene>
<dbReference type="EMBL" id="WTYV01000005">
    <property type="protein sequence ID" value="MXO72459.1"/>
    <property type="molecule type" value="Genomic_DNA"/>
</dbReference>
<dbReference type="Gene3D" id="2.60.120.10">
    <property type="entry name" value="Jelly Rolls"/>
    <property type="match status" value="1"/>
</dbReference>
<evidence type="ECO:0000256" key="1">
    <source>
        <dbReference type="SAM" id="Phobius"/>
    </source>
</evidence>
<evidence type="ECO:0000259" key="2">
    <source>
        <dbReference type="PROSITE" id="PS50042"/>
    </source>
</evidence>
<evidence type="ECO:0000313" key="3">
    <source>
        <dbReference type="EMBL" id="MXO72459.1"/>
    </source>
</evidence>
<feature type="transmembrane region" description="Helical" evidence="1">
    <location>
        <begin position="36"/>
        <end position="66"/>
    </location>
</feature>
<organism evidence="3 4">
    <name type="scientific">Alteraurantiacibacter buctensis</name>
    <dbReference type="NCBI Taxonomy" id="1503981"/>
    <lineage>
        <taxon>Bacteria</taxon>
        <taxon>Pseudomonadati</taxon>
        <taxon>Pseudomonadota</taxon>
        <taxon>Alphaproteobacteria</taxon>
        <taxon>Sphingomonadales</taxon>
        <taxon>Erythrobacteraceae</taxon>
        <taxon>Alteraurantiacibacter</taxon>
    </lineage>
</organism>
<dbReference type="InterPro" id="IPR000595">
    <property type="entry name" value="cNMP-bd_dom"/>
</dbReference>
<sequence>MALTAWALPLAVLGGLLLLAAFLVRARRWLHLLAAMGFASLLCAGAAADAGVTTVGAAVLLTVNLIQFARLSRRLRQGALTAEERALIAEVLAIEEPAKQRRLRDVITWRDADTGEVLMRQGQKAPPLIYVATGQIAIEHEGLPVGTCGPDDFLGEMSLVTGEGASATVKVALPARIAVFDREALANLMAAMPELGRAFERRLNKGLADKIQRMNRASSGASSGAGATR</sequence>
<keyword evidence="1" id="KW-1133">Transmembrane helix</keyword>
<keyword evidence="4" id="KW-1185">Reference proteome</keyword>
<proteinExistence type="predicted"/>